<dbReference type="Proteomes" id="UP001562425">
    <property type="component" value="Unassembled WGS sequence"/>
</dbReference>
<reference evidence="1 2" key="1">
    <citation type="submission" date="2024-05" db="EMBL/GenBank/DDBJ databases">
        <title>Culex pipiens pipiens assembly and annotation.</title>
        <authorList>
            <person name="Alout H."/>
            <person name="Durand T."/>
        </authorList>
    </citation>
    <scope>NUCLEOTIDE SEQUENCE [LARGE SCALE GENOMIC DNA]</scope>
    <source>
        <strain evidence="1">HA-2024</strain>
        <tissue evidence="1">Whole body</tissue>
    </source>
</reference>
<protein>
    <submittedName>
        <fullName evidence="1">Uncharacterized protein</fullName>
    </submittedName>
</protein>
<sequence>MSEIYPETAAGRGEWEVGQQQIEFFRTLPHFAFHLCREPPRPRPGHRTYSGHRQAVRNVSSNNCGDKFVKRATSCHDLARADSVRPGLQQAETPGVATSFRSTIAIWVRSTRSPSSTKTDAS</sequence>
<proteinExistence type="predicted"/>
<dbReference type="AlphaFoldDB" id="A0ABD1CR32"/>
<organism evidence="1 2">
    <name type="scientific">Culex pipiens pipiens</name>
    <name type="common">Northern house mosquito</name>
    <dbReference type="NCBI Taxonomy" id="38569"/>
    <lineage>
        <taxon>Eukaryota</taxon>
        <taxon>Metazoa</taxon>
        <taxon>Ecdysozoa</taxon>
        <taxon>Arthropoda</taxon>
        <taxon>Hexapoda</taxon>
        <taxon>Insecta</taxon>
        <taxon>Pterygota</taxon>
        <taxon>Neoptera</taxon>
        <taxon>Endopterygota</taxon>
        <taxon>Diptera</taxon>
        <taxon>Nematocera</taxon>
        <taxon>Culicoidea</taxon>
        <taxon>Culicidae</taxon>
        <taxon>Culicinae</taxon>
        <taxon>Culicini</taxon>
        <taxon>Culex</taxon>
        <taxon>Culex</taxon>
    </lineage>
</organism>
<evidence type="ECO:0000313" key="1">
    <source>
        <dbReference type="EMBL" id="KAL1378892.1"/>
    </source>
</evidence>
<gene>
    <name evidence="1" type="ORF">pipiens_003891</name>
</gene>
<keyword evidence="2" id="KW-1185">Reference proteome</keyword>
<comment type="caution">
    <text evidence="1">The sequence shown here is derived from an EMBL/GenBank/DDBJ whole genome shotgun (WGS) entry which is preliminary data.</text>
</comment>
<evidence type="ECO:0000313" key="2">
    <source>
        <dbReference type="Proteomes" id="UP001562425"/>
    </source>
</evidence>
<dbReference type="EMBL" id="JBEHCU010010022">
    <property type="protein sequence ID" value="KAL1378892.1"/>
    <property type="molecule type" value="Genomic_DNA"/>
</dbReference>
<name>A0ABD1CR32_CULPP</name>
<accession>A0ABD1CR32</accession>